<name>A0ABW3UKW1_9BACL</name>
<protein>
    <submittedName>
        <fullName evidence="3">Glycoside hydrolase family 73 protein</fullName>
    </submittedName>
</protein>
<dbReference type="InterPro" id="IPR002901">
    <property type="entry name" value="MGlyc_endo_b_GlcNAc-like_dom"/>
</dbReference>
<keyword evidence="4" id="KW-1185">Reference proteome</keyword>
<evidence type="ECO:0000256" key="1">
    <source>
        <dbReference type="ARBA" id="ARBA00022801"/>
    </source>
</evidence>
<comment type="caution">
    <text evidence="3">The sequence shown here is derived from an EMBL/GenBank/DDBJ whole genome shotgun (WGS) entry which is preliminary data.</text>
</comment>
<reference evidence="4" key="1">
    <citation type="journal article" date="2019" name="Int. J. Syst. Evol. Microbiol.">
        <title>The Global Catalogue of Microorganisms (GCM) 10K type strain sequencing project: providing services to taxonomists for standard genome sequencing and annotation.</title>
        <authorList>
            <consortium name="The Broad Institute Genomics Platform"/>
            <consortium name="The Broad Institute Genome Sequencing Center for Infectious Disease"/>
            <person name="Wu L."/>
            <person name="Ma J."/>
        </authorList>
    </citation>
    <scope>NUCLEOTIDE SEQUENCE [LARGE SCALE GENOMIC DNA]</scope>
    <source>
        <strain evidence="4">CCUG 53270</strain>
    </source>
</reference>
<dbReference type="PANTHER" id="PTHR33308:SF9">
    <property type="entry name" value="PEPTIDOGLYCAN HYDROLASE FLGJ"/>
    <property type="match status" value="1"/>
</dbReference>
<evidence type="ECO:0000313" key="3">
    <source>
        <dbReference type="EMBL" id="MFD1220929.1"/>
    </source>
</evidence>
<dbReference type="GO" id="GO:0016787">
    <property type="term" value="F:hydrolase activity"/>
    <property type="evidence" value="ECO:0007669"/>
    <property type="project" value="UniProtKB-KW"/>
</dbReference>
<keyword evidence="1 3" id="KW-0378">Hydrolase</keyword>
<dbReference type="Proteomes" id="UP001597180">
    <property type="component" value="Unassembled WGS sequence"/>
</dbReference>
<evidence type="ECO:0000313" key="4">
    <source>
        <dbReference type="Proteomes" id="UP001597180"/>
    </source>
</evidence>
<accession>A0ABW3UKW1</accession>
<dbReference type="RefSeq" id="WP_345591920.1">
    <property type="nucleotide sequence ID" value="NZ_BAABJG010000029.1"/>
</dbReference>
<evidence type="ECO:0000259" key="2">
    <source>
        <dbReference type="Pfam" id="PF01832"/>
    </source>
</evidence>
<dbReference type="Gene3D" id="4.10.80.30">
    <property type="entry name" value="DNA polymerase, domain 6"/>
    <property type="match status" value="1"/>
</dbReference>
<feature type="domain" description="Mannosyl-glycoprotein endo-beta-N-acetylglucosamidase-like" evidence="2">
    <location>
        <begin position="10"/>
        <end position="131"/>
    </location>
</feature>
<dbReference type="Gene3D" id="1.10.530.10">
    <property type="match status" value="1"/>
</dbReference>
<dbReference type="EMBL" id="JBHTLU010000014">
    <property type="protein sequence ID" value="MFD1220929.1"/>
    <property type="molecule type" value="Genomic_DNA"/>
</dbReference>
<sequence length="208" mass="23424">MKLRREGSPLFPSVRIAQAMLETGCVLHEWNNLVGFKVGSGQPNAYWRGRSVSTTTWEVYDGIKVEGVQANWRAYDCIEDCFKDQDLLFNWSRYDRVRAAGCPQDQTNALYLCGYATDPMYASKLNSLITSCGLEHFDKEAEELMLDADVANTIINTWMGPGWQTCMDDKAEAASKGDEAAAAQHQQQADYIHWLANQLRRASGQPEE</sequence>
<organism evidence="3 4">
    <name type="scientific">Paenibacillus vulneris</name>
    <dbReference type="NCBI Taxonomy" id="1133364"/>
    <lineage>
        <taxon>Bacteria</taxon>
        <taxon>Bacillati</taxon>
        <taxon>Bacillota</taxon>
        <taxon>Bacilli</taxon>
        <taxon>Bacillales</taxon>
        <taxon>Paenibacillaceae</taxon>
        <taxon>Paenibacillus</taxon>
    </lineage>
</organism>
<gene>
    <name evidence="3" type="ORF">ACFQ4B_12460</name>
</gene>
<proteinExistence type="predicted"/>
<dbReference type="Pfam" id="PF01832">
    <property type="entry name" value="Glucosaminidase"/>
    <property type="match status" value="1"/>
</dbReference>
<dbReference type="PANTHER" id="PTHR33308">
    <property type="entry name" value="PEPTIDOGLYCAN HYDROLASE FLGJ"/>
    <property type="match status" value="1"/>
</dbReference>
<dbReference type="InterPro" id="IPR051056">
    <property type="entry name" value="Glycosyl_Hydrolase_73"/>
</dbReference>